<dbReference type="OrthoDB" id="205515at2"/>
<reference evidence="1 2" key="1">
    <citation type="journal article" date="2011" name="J. Bacteriol.">
        <title>Genome sequence of 'Pedosphaera parvula' Ellin514, an aerobic Verrucomicrobial isolate from pasture soil.</title>
        <authorList>
            <person name="Kant R."/>
            <person name="van Passel M.W."/>
            <person name="Sangwan P."/>
            <person name="Palva A."/>
            <person name="Lucas S."/>
            <person name="Copeland A."/>
            <person name="Lapidus A."/>
            <person name="Glavina Del Rio T."/>
            <person name="Dalin E."/>
            <person name="Tice H."/>
            <person name="Bruce D."/>
            <person name="Goodwin L."/>
            <person name="Pitluck S."/>
            <person name="Chertkov O."/>
            <person name="Larimer F.W."/>
            <person name="Land M.L."/>
            <person name="Hauser L."/>
            <person name="Brettin T.S."/>
            <person name="Detter J.C."/>
            <person name="Han S."/>
            <person name="de Vos W.M."/>
            <person name="Janssen P.H."/>
            <person name="Smidt H."/>
        </authorList>
    </citation>
    <scope>NUCLEOTIDE SEQUENCE [LARGE SCALE GENOMIC DNA]</scope>
    <source>
        <strain evidence="1 2">Ellin514</strain>
    </source>
</reference>
<name>B9XS33_PEDPL</name>
<accession>B9XS33</accession>
<dbReference type="RefSeq" id="WP_007418616.1">
    <property type="nucleotide sequence ID" value="NZ_ABOX02000072.1"/>
</dbReference>
<evidence type="ECO:0008006" key="3">
    <source>
        <dbReference type="Google" id="ProtNLM"/>
    </source>
</evidence>
<dbReference type="EMBL" id="ABOX02000072">
    <property type="protein sequence ID" value="EEF57365.1"/>
    <property type="molecule type" value="Genomic_DNA"/>
</dbReference>
<sequence>MSKPEHFEILEDHAVFRPTDYSSLHHVVEQVAAVIAYAREKKIRKLMVVLIGPHGFPSPTIVERYYLVRKWAETARGHVHVAVVVKPKFIDADGFSVTVATNNGFSGNVFPAEPEALAWLQSLA</sequence>
<proteinExistence type="predicted"/>
<protein>
    <recommendedName>
        <fullName evidence="3">STAS/SEC14 domain-containing protein</fullName>
    </recommendedName>
</protein>
<gene>
    <name evidence="1" type="ORF">Cflav_PD0586</name>
</gene>
<organism evidence="1 2">
    <name type="scientific">Pedosphaera parvula (strain Ellin514)</name>
    <dbReference type="NCBI Taxonomy" id="320771"/>
    <lineage>
        <taxon>Bacteria</taxon>
        <taxon>Pseudomonadati</taxon>
        <taxon>Verrucomicrobiota</taxon>
        <taxon>Pedosphaerae</taxon>
        <taxon>Pedosphaerales</taxon>
        <taxon>Pedosphaeraceae</taxon>
        <taxon>Pedosphaera</taxon>
    </lineage>
</organism>
<dbReference type="AlphaFoldDB" id="B9XS33"/>
<evidence type="ECO:0000313" key="2">
    <source>
        <dbReference type="Proteomes" id="UP000003688"/>
    </source>
</evidence>
<comment type="caution">
    <text evidence="1">The sequence shown here is derived from an EMBL/GenBank/DDBJ whole genome shotgun (WGS) entry which is preliminary data.</text>
</comment>
<dbReference type="Proteomes" id="UP000003688">
    <property type="component" value="Unassembled WGS sequence"/>
</dbReference>
<keyword evidence="2" id="KW-1185">Reference proteome</keyword>
<evidence type="ECO:0000313" key="1">
    <source>
        <dbReference type="EMBL" id="EEF57365.1"/>
    </source>
</evidence>